<proteinExistence type="predicted"/>
<gene>
    <name evidence="2" type="ORF">QYM36_019022</name>
</gene>
<dbReference type="Proteomes" id="UP001187531">
    <property type="component" value="Unassembled WGS sequence"/>
</dbReference>
<feature type="compositionally biased region" description="Basic and acidic residues" evidence="1">
    <location>
        <begin position="70"/>
        <end position="90"/>
    </location>
</feature>
<evidence type="ECO:0000256" key="1">
    <source>
        <dbReference type="SAM" id="MobiDB-lite"/>
    </source>
</evidence>
<protein>
    <submittedName>
        <fullName evidence="2">Uncharacterized protein</fullName>
    </submittedName>
</protein>
<name>A0AA88KTY8_ARTSF</name>
<dbReference type="EMBL" id="JAVRJZ010000414">
    <property type="protein sequence ID" value="KAK2702371.1"/>
    <property type="molecule type" value="Genomic_DNA"/>
</dbReference>
<dbReference type="PANTHER" id="PTHR33244:SF3">
    <property type="entry name" value="PEPTIDASE A2 DOMAIN-CONTAINING PROTEIN"/>
    <property type="match status" value="1"/>
</dbReference>
<evidence type="ECO:0000313" key="2">
    <source>
        <dbReference type="EMBL" id="KAK2702371.1"/>
    </source>
</evidence>
<feature type="region of interest" description="Disordered" evidence="1">
    <location>
        <begin position="70"/>
        <end position="102"/>
    </location>
</feature>
<dbReference type="AlphaFoldDB" id="A0AA88KTY8"/>
<organism evidence="2 3">
    <name type="scientific">Artemia franciscana</name>
    <name type="common">Brine shrimp</name>
    <name type="synonym">Artemia sanfranciscana</name>
    <dbReference type="NCBI Taxonomy" id="6661"/>
    <lineage>
        <taxon>Eukaryota</taxon>
        <taxon>Metazoa</taxon>
        <taxon>Ecdysozoa</taxon>
        <taxon>Arthropoda</taxon>
        <taxon>Crustacea</taxon>
        <taxon>Branchiopoda</taxon>
        <taxon>Anostraca</taxon>
        <taxon>Artemiidae</taxon>
        <taxon>Artemia</taxon>
    </lineage>
</organism>
<reference evidence="2" key="1">
    <citation type="submission" date="2023-07" db="EMBL/GenBank/DDBJ databases">
        <title>Chromosome-level genome assembly of Artemia franciscana.</title>
        <authorList>
            <person name="Jo E."/>
        </authorList>
    </citation>
    <scope>NUCLEOTIDE SEQUENCE</scope>
    <source>
        <tissue evidence="2">Whole body</tissue>
    </source>
</reference>
<accession>A0AA88KTY8</accession>
<evidence type="ECO:0000313" key="3">
    <source>
        <dbReference type="Proteomes" id="UP001187531"/>
    </source>
</evidence>
<sequence>MDGQAAGKAKNLMTKTSENGDNPYLGILEYRNTPVDGLAAPAQLLMICQLQSILPRTTNHLRKKVVPEKEFLNSHAERQQQQKSYYDRSAKPLSPHAVGDSVHIQPSPQSIWSPATIIACSELLQSYIVETEDGLVIRRKRKHLSDLPQCCPEDQQSRAVSVLPNQQLPNILTVRVAYPQQSHRTNFLAHPHLSHHCYQLHPTWR</sequence>
<keyword evidence="3" id="KW-1185">Reference proteome</keyword>
<comment type="caution">
    <text evidence="2">The sequence shown here is derived from an EMBL/GenBank/DDBJ whole genome shotgun (WGS) entry which is preliminary data.</text>
</comment>
<dbReference type="PANTHER" id="PTHR33244">
    <property type="entry name" value="INTEGRASE CATALYTIC DOMAIN-CONTAINING PROTEIN-RELATED"/>
    <property type="match status" value="1"/>
</dbReference>